<dbReference type="RefSeq" id="WP_257313603.1">
    <property type="nucleotide sequence ID" value="NZ_JANFDG010000004.1"/>
</dbReference>
<dbReference type="Proteomes" id="UP001595377">
    <property type="component" value="Unassembled WGS sequence"/>
</dbReference>
<protein>
    <recommendedName>
        <fullName evidence="4">O-antigen ligase</fullName>
    </recommendedName>
</protein>
<gene>
    <name evidence="2" type="ORF">ACFOHH_11295</name>
</gene>
<evidence type="ECO:0000256" key="1">
    <source>
        <dbReference type="SAM" id="Phobius"/>
    </source>
</evidence>
<keyword evidence="1" id="KW-0812">Transmembrane</keyword>
<feature type="transmembrane region" description="Helical" evidence="1">
    <location>
        <begin position="289"/>
        <end position="308"/>
    </location>
</feature>
<feature type="transmembrane region" description="Helical" evidence="1">
    <location>
        <begin position="114"/>
        <end position="131"/>
    </location>
</feature>
<organism evidence="2 3">
    <name type="scientific">Shinella pollutisoli</name>
    <dbReference type="NCBI Taxonomy" id="2250594"/>
    <lineage>
        <taxon>Bacteria</taxon>
        <taxon>Pseudomonadati</taxon>
        <taxon>Pseudomonadota</taxon>
        <taxon>Alphaproteobacteria</taxon>
        <taxon>Hyphomicrobiales</taxon>
        <taxon>Rhizobiaceae</taxon>
        <taxon>Shinella</taxon>
    </lineage>
</organism>
<feature type="transmembrane region" description="Helical" evidence="1">
    <location>
        <begin position="393"/>
        <end position="409"/>
    </location>
</feature>
<evidence type="ECO:0000313" key="2">
    <source>
        <dbReference type="EMBL" id="MFC3073686.1"/>
    </source>
</evidence>
<comment type="caution">
    <text evidence="2">The sequence shown here is derived from an EMBL/GenBank/DDBJ whole genome shotgun (WGS) entry which is preliminary data.</text>
</comment>
<feature type="transmembrane region" description="Helical" evidence="1">
    <location>
        <begin position="255"/>
        <end position="277"/>
    </location>
</feature>
<dbReference type="EMBL" id="JBHRSP010000017">
    <property type="protein sequence ID" value="MFC3073686.1"/>
    <property type="molecule type" value="Genomic_DNA"/>
</dbReference>
<feature type="transmembrane region" description="Helical" evidence="1">
    <location>
        <begin position="21"/>
        <end position="46"/>
    </location>
</feature>
<name>A0ABV7DGF8_9HYPH</name>
<evidence type="ECO:0000313" key="3">
    <source>
        <dbReference type="Proteomes" id="UP001595377"/>
    </source>
</evidence>
<feature type="transmembrane region" description="Helical" evidence="1">
    <location>
        <begin position="88"/>
        <end position="107"/>
    </location>
</feature>
<evidence type="ECO:0008006" key="4">
    <source>
        <dbReference type="Google" id="ProtNLM"/>
    </source>
</evidence>
<keyword evidence="3" id="KW-1185">Reference proteome</keyword>
<proteinExistence type="predicted"/>
<feature type="transmembrane region" description="Helical" evidence="1">
    <location>
        <begin position="143"/>
        <end position="160"/>
    </location>
</feature>
<feature type="transmembrane region" description="Helical" evidence="1">
    <location>
        <begin position="233"/>
        <end position="249"/>
    </location>
</feature>
<accession>A0ABV7DGF8</accession>
<keyword evidence="1" id="KW-1133">Transmembrane helix</keyword>
<feature type="transmembrane region" description="Helical" evidence="1">
    <location>
        <begin position="437"/>
        <end position="455"/>
    </location>
</feature>
<reference evidence="3" key="1">
    <citation type="journal article" date="2019" name="Int. J. Syst. Evol. Microbiol.">
        <title>The Global Catalogue of Microorganisms (GCM) 10K type strain sequencing project: providing services to taxonomists for standard genome sequencing and annotation.</title>
        <authorList>
            <consortium name="The Broad Institute Genomics Platform"/>
            <consortium name="The Broad Institute Genome Sequencing Center for Infectious Disease"/>
            <person name="Wu L."/>
            <person name="Ma J."/>
        </authorList>
    </citation>
    <scope>NUCLEOTIDE SEQUENCE [LARGE SCALE GENOMIC DNA]</scope>
    <source>
        <strain evidence="3">KCTC 52677</strain>
    </source>
</reference>
<keyword evidence="1" id="KW-0472">Membrane</keyword>
<sequence>MTYRPIIPRSKRRTRASAAGIWPYLVLAFVVALRLASASTATLAYFGLGAFALLGQGHAIRALALSCLLTMINPGIAQDGGGTSIGRYAVLLAAAVSVFFHGTVLPGDMRLRPFILYTLLIGLFIIGHSILVSPIADVSILKAISWSLTMAALISAWCSMPKRERDNVSRDLFWGLVILLAASFPLAAMPTGYLTNGSGFQGVLNQPQVFGSAMAILCAWSTARLFGEAHPPWWLLGVAGASLAAILMSEARTAGVAAILGVGGSLLAGPGLAGRSIIRMAPGLISKRVWIAFFILLAGGLMMAPMVADRAQTFITKSGRAEVNGLLAAYELSRGGLMDRMLDNIEKHPLEGIGFGIASSPRSMAIERDALFGLPTGAAAEKGVTPLVVLEELGFIGAMLIAPWIWLLLRGSARGDFTSFAVCLTALLLNLGEATLFSPGGFGMLSLILLGWAYANRRSRVGDQDLADTRRRTLPAYK</sequence>
<feature type="transmembrane region" description="Helical" evidence="1">
    <location>
        <begin position="172"/>
        <end position="189"/>
    </location>
</feature>